<reference evidence="1" key="1">
    <citation type="submission" date="2016-10" db="EMBL/GenBank/DDBJ databases">
        <authorList>
            <person name="Varghese N."/>
            <person name="Submissions S."/>
        </authorList>
    </citation>
    <scope>NUCLEOTIDE SEQUENCE [LARGE SCALE GENOMIC DNA]</scope>
    <source>
        <strain evidence="1">YR281</strain>
    </source>
</reference>
<gene>
    <name evidence="1" type="ORF">SAMN04487926_15513</name>
</gene>
<organism evidence="1 2">
    <name type="scientific">Paraburkholderia steynii</name>
    <dbReference type="NCBI Taxonomy" id="1245441"/>
    <lineage>
        <taxon>Bacteria</taxon>
        <taxon>Pseudomonadati</taxon>
        <taxon>Pseudomonadota</taxon>
        <taxon>Betaproteobacteria</taxon>
        <taxon>Burkholderiales</taxon>
        <taxon>Burkholderiaceae</taxon>
        <taxon>Paraburkholderia</taxon>
    </lineage>
</organism>
<keyword evidence="2" id="KW-1185">Reference proteome</keyword>
<proteinExistence type="predicted"/>
<evidence type="ECO:0000313" key="1">
    <source>
        <dbReference type="EMBL" id="SDJ49104.1"/>
    </source>
</evidence>
<evidence type="ECO:0008006" key="3">
    <source>
        <dbReference type="Google" id="ProtNLM"/>
    </source>
</evidence>
<comment type="caution">
    <text evidence="1">The sequence shown here is derived from an EMBL/GenBank/DDBJ whole genome shotgun (WGS) entry which is preliminary data.</text>
</comment>
<dbReference type="Proteomes" id="UP000198900">
    <property type="component" value="Unassembled WGS sequence"/>
</dbReference>
<dbReference type="RefSeq" id="WP_244187075.1">
    <property type="nucleotide sequence ID" value="NZ_FNDI01000055.1"/>
</dbReference>
<protein>
    <recommendedName>
        <fullName evidence="3">DUF2471 domain-containing protein</fullName>
    </recommendedName>
</protein>
<accession>A0A7Z7FP90</accession>
<name>A0A7Z7FP90_9BURK</name>
<dbReference type="AlphaFoldDB" id="A0A7Z7FP90"/>
<sequence>MTVKLDEPNRADLLCHLVVAQLIARARTGDWLRTDHLVDAKNLWAMVHDAAPDWLESAQLAHVSVQIAATVWTIELLREADQHLPDLFDDGWKLNYSSPIVHGIHAICVARLGS</sequence>
<dbReference type="EMBL" id="FNDI01000055">
    <property type="protein sequence ID" value="SDJ49104.1"/>
    <property type="molecule type" value="Genomic_DNA"/>
</dbReference>
<evidence type="ECO:0000313" key="2">
    <source>
        <dbReference type="Proteomes" id="UP000198900"/>
    </source>
</evidence>